<dbReference type="EMBL" id="MBUA01000031">
    <property type="protein sequence ID" value="MBC6493090.1"/>
    <property type="molecule type" value="Genomic_DNA"/>
</dbReference>
<dbReference type="RefSeq" id="WP_187258411.1">
    <property type="nucleotide sequence ID" value="NZ_JBHULF010000006.1"/>
</dbReference>
<name>A0ABR7ME96_9BACT</name>
<accession>A0ABR7ME96</accession>
<comment type="caution">
    <text evidence="1">The sequence shown here is derived from an EMBL/GenBank/DDBJ whole genome shotgun (WGS) entry which is preliminary data.</text>
</comment>
<dbReference type="Proteomes" id="UP000765802">
    <property type="component" value="Unassembled WGS sequence"/>
</dbReference>
<evidence type="ECO:0008006" key="3">
    <source>
        <dbReference type="Google" id="ProtNLM"/>
    </source>
</evidence>
<protein>
    <recommendedName>
        <fullName evidence="3">DUF3575 domain-containing protein</fullName>
    </recommendedName>
</protein>
<sequence>MMKMISFIIGLLLVGFSAFSQKNAVFRSCNYAGIVAGESSPAFEFHTVNGIAFKQWTAGVGLGWDRYRIESFPLYLSLKREWGGRRHAFMAGIDGGGNFSAFRPGVYGRTGIGWKVKLQKLRSAFLMDVGYSYKQLIEKRWVTMPCLVPPCMEAGERYNYQFTSLSFRMGWMF</sequence>
<evidence type="ECO:0000313" key="2">
    <source>
        <dbReference type="Proteomes" id="UP000765802"/>
    </source>
</evidence>
<reference evidence="1 2" key="1">
    <citation type="submission" date="2016-07" db="EMBL/GenBank/DDBJ databases">
        <title>Genome analysis of Flavihumibacter stibioxidans YS-17.</title>
        <authorList>
            <person name="Shi K."/>
            <person name="Han Y."/>
            <person name="Wang G."/>
        </authorList>
    </citation>
    <scope>NUCLEOTIDE SEQUENCE [LARGE SCALE GENOMIC DNA]</scope>
    <source>
        <strain evidence="1 2">YS-17</strain>
    </source>
</reference>
<gene>
    <name evidence="1" type="ORF">BC349_18700</name>
</gene>
<proteinExistence type="predicted"/>
<keyword evidence="2" id="KW-1185">Reference proteome</keyword>
<organism evidence="1 2">
    <name type="scientific">Flavihumibacter stibioxidans</name>
    <dbReference type="NCBI Taxonomy" id="1834163"/>
    <lineage>
        <taxon>Bacteria</taxon>
        <taxon>Pseudomonadati</taxon>
        <taxon>Bacteroidota</taxon>
        <taxon>Chitinophagia</taxon>
        <taxon>Chitinophagales</taxon>
        <taxon>Chitinophagaceae</taxon>
        <taxon>Flavihumibacter</taxon>
    </lineage>
</organism>
<evidence type="ECO:0000313" key="1">
    <source>
        <dbReference type="EMBL" id="MBC6493090.1"/>
    </source>
</evidence>